<keyword evidence="2 4" id="KW-0863">Zinc-finger</keyword>
<organism evidence="7 8">
    <name type="scientific">Caenorhabditis angaria</name>
    <dbReference type="NCBI Taxonomy" id="860376"/>
    <lineage>
        <taxon>Eukaryota</taxon>
        <taxon>Metazoa</taxon>
        <taxon>Ecdysozoa</taxon>
        <taxon>Nematoda</taxon>
        <taxon>Chromadorea</taxon>
        <taxon>Rhabditida</taxon>
        <taxon>Rhabditina</taxon>
        <taxon>Rhabditomorpha</taxon>
        <taxon>Rhabditoidea</taxon>
        <taxon>Rhabditidae</taxon>
        <taxon>Peloderinae</taxon>
        <taxon>Caenorhabditis</taxon>
    </lineage>
</organism>
<proteinExistence type="predicted"/>
<evidence type="ECO:0000256" key="1">
    <source>
        <dbReference type="ARBA" id="ARBA00022723"/>
    </source>
</evidence>
<keyword evidence="1" id="KW-0479">Metal-binding</keyword>
<feature type="region of interest" description="Disordered" evidence="5">
    <location>
        <begin position="1052"/>
        <end position="1089"/>
    </location>
</feature>
<keyword evidence="8" id="KW-1185">Reference proteome</keyword>
<feature type="compositionally biased region" description="Polar residues" evidence="5">
    <location>
        <begin position="664"/>
        <end position="687"/>
    </location>
</feature>
<keyword evidence="3" id="KW-0862">Zinc</keyword>
<dbReference type="InterPro" id="IPR048370">
    <property type="entry name" value="ZSWIM4-8_C"/>
</dbReference>
<dbReference type="OrthoDB" id="10013584at2759"/>
<protein>
    <recommendedName>
        <fullName evidence="6">SWIM-type domain-containing protein</fullName>
    </recommendedName>
</protein>
<feature type="compositionally biased region" description="Basic residues" evidence="5">
    <location>
        <begin position="626"/>
        <end position="637"/>
    </location>
</feature>
<name>A0A9P1N233_9PELO</name>
<dbReference type="EMBL" id="CANHGI010000004">
    <property type="protein sequence ID" value="CAI5448615.1"/>
    <property type="molecule type" value="Genomic_DNA"/>
</dbReference>
<dbReference type="Pfam" id="PF25572">
    <property type="entry name" value="TPR_ZSWIM8"/>
    <property type="match status" value="1"/>
</dbReference>
<feature type="domain" description="SWIM-type" evidence="6">
    <location>
        <begin position="242"/>
        <end position="278"/>
    </location>
</feature>
<dbReference type="PROSITE" id="PS50966">
    <property type="entry name" value="ZF_SWIM"/>
    <property type="match status" value="1"/>
</dbReference>
<dbReference type="InterPro" id="IPR007527">
    <property type="entry name" value="Znf_SWIM"/>
</dbReference>
<evidence type="ECO:0000259" key="6">
    <source>
        <dbReference type="PROSITE" id="PS50966"/>
    </source>
</evidence>
<evidence type="ECO:0000313" key="8">
    <source>
        <dbReference type="Proteomes" id="UP001152747"/>
    </source>
</evidence>
<evidence type="ECO:0000256" key="2">
    <source>
        <dbReference type="ARBA" id="ARBA00022771"/>
    </source>
</evidence>
<dbReference type="PANTHER" id="PTHR22619:SF1">
    <property type="entry name" value="ZINC FINGER SWIM DOMAIN-CONTAINING PROTEIN 8"/>
    <property type="match status" value="1"/>
</dbReference>
<sequence length="1612" mass="182609">MYVNENMAWNVNVNPNMNINMRQDDELSFDDSERFEEDSQASWGESTDGMNQNWRGWIACPSSGEAIQPGLSGVVYQYQYPSGRYSSASTNTIVHNQQQSKRVDGGLLSLCEISARVCAEKWSFQQLEDMYHFIRASRSDTTTGGASMPTTIPEKIFLSFIVHCFPQSTDEIRMYSTLANGTCEQFNCGNSLYQLGAVKDVSQTGFLLSANVLNTTIADLNLTNPLSYDLSKPAPPKEKETYHVTVKVDRCRIVECTCECSCRSSWCQHVVALCIHRIHQRHSIKFNETIADAINSMSDSELRKLVQWHINDIPRKCIPGFQNLIDQIKDPNSEINQIGGAPDPTDGGHEPVSRFDFPEIEDKVRRLLCKYCLPLPSVHCDVQYLNTTQHPTSIEWNSLIKPLRSREPEGMWNLLQMVREMFVRSDDNAVALLRTITDECLSNTQVLLWWYITKLAQSGCWTQLNNGKILKTQIVAQYNCSQLCDEVVTLWKCVAMNPRASRDYRSQLAAYIQDYHRTAVNRLKSLISGVADEAEQNTTDATVLSNHQTVIVLQGLINNEDKQHLSSLNMRFTVDLFPAFYPALQMCHFLCEQNINFGVPMDALFDVAAPNLNKTVQKIAPQKPKPSSKKKKKRSKKSHDVAGSSNCEDIDKVWRIVYDETKKPVTNQESTESGQESDVQPQMVSQPQRRKKMDSVDLDINEVLAAAFTPLDPIEAKFLKLDAYSTHGYKVDAIEYSKQLINYLLDSLQEQSEYFMDDSSTDSSISEQQNVEQEVRKSNKLLATLEKVLYLTKVLRVSQQFHLKVFWLTLKALSVTKYPLATKHQQILLYYLDAEFVAILQQLTLTAQIGSIEMEQVRSVAKSLIETNAGNNGDVPPIALAQFLFETLHPTADDLQVNSPNSNLRRLQKPNDDELSLHVVLNLLGCNPPFSESQYPIHCEAIRREKMDLAAILLTRFKDSHEKLGLILDKLLDPSLHQMYSNHSSNAAYFLDRCPVYLKYHKHRQRPVYPYKMEEDGNIVGQIEDEMRRMNVAPQVPLAAPIPAAAASIGSISRGTSDEGMQSSSSSETGLSESSYRSMVPHQQQKWNRDARNKFRRRPIPTSCSITEVHVLHMNELAKKILNEAGGQQSNMFSYGGNGLIGSTHRKLHLCAVLIAVYAMGMNNRISPSWNTRTYNNSASWIAGQVQDIGPMCVEMIRETWIAHFTPSEVMSISDRATPSPDPIMRKEAALLALSVTPFAYLLSDEEIISGLEKCRDDSREMLAQALNSIDTPDFRQMQRIKPLFTVMQHWLDLNVDEDSPQNPMFLMQFRVPPPPLYHHQFYQNHPPPMMGVPPPQQTQFLNLPGPDGRLHQSHSAPQLGAEITNQEAPILEEAQTSLLNAYSYGIRAMDCMAISFGEDRLFYLKYGENPPFGDEIKKLYHVAVQLGAQYLLNFLNTAVRAIMSPYVLHQYAKDSMKFFPPNSFPPPAIITQRPIMSSSGAPVNLLQTTIPLPLAVTQNPRVYQNQLVKFSSPGIISTLFVQNGYHQITGELFERTCEQYLQAILNKMNMQRTNDYNEICTLISLAYEAFKWIPSPMSPNLFEDFVRTFKKQKTFKKEMANAINGMLNQLC</sequence>
<evidence type="ECO:0000256" key="4">
    <source>
        <dbReference type="PROSITE-ProRule" id="PRU00325"/>
    </source>
</evidence>
<feature type="region of interest" description="Disordered" evidence="5">
    <location>
        <begin position="664"/>
        <end position="692"/>
    </location>
</feature>
<feature type="region of interest" description="Disordered" evidence="5">
    <location>
        <begin position="616"/>
        <end position="645"/>
    </location>
</feature>
<dbReference type="Proteomes" id="UP001152747">
    <property type="component" value="Unassembled WGS sequence"/>
</dbReference>
<dbReference type="GO" id="GO:0008270">
    <property type="term" value="F:zinc ion binding"/>
    <property type="evidence" value="ECO:0007669"/>
    <property type="project" value="UniProtKB-KW"/>
</dbReference>
<evidence type="ECO:0000313" key="7">
    <source>
        <dbReference type="EMBL" id="CAI5448615.1"/>
    </source>
</evidence>
<dbReference type="GO" id="GO:0031462">
    <property type="term" value="C:Cul2-RING ubiquitin ligase complex"/>
    <property type="evidence" value="ECO:0007669"/>
    <property type="project" value="TreeGrafter"/>
</dbReference>
<feature type="compositionally biased region" description="Low complexity" evidence="5">
    <location>
        <begin position="1058"/>
        <end position="1078"/>
    </location>
</feature>
<evidence type="ECO:0000256" key="3">
    <source>
        <dbReference type="ARBA" id="ARBA00022833"/>
    </source>
</evidence>
<dbReference type="Pfam" id="PF21055">
    <property type="entry name" value="ZSWIM4-8_C"/>
    <property type="match status" value="1"/>
</dbReference>
<dbReference type="InterPro" id="IPR057945">
    <property type="entry name" value="TPR_ZSWIM8"/>
</dbReference>
<comment type="caution">
    <text evidence="7">The sequence shown here is derived from an EMBL/GenBank/DDBJ whole genome shotgun (WGS) entry which is preliminary data.</text>
</comment>
<reference evidence="7" key="1">
    <citation type="submission" date="2022-11" db="EMBL/GenBank/DDBJ databases">
        <authorList>
            <person name="Kikuchi T."/>
        </authorList>
    </citation>
    <scope>NUCLEOTIDE SEQUENCE</scope>
    <source>
        <strain evidence="7">PS1010</strain>
    </source>
</reference>
<evidence type="ECO:0000256" key="5">
    <source>
        <dbReference type="SAM" id="MobiDB-lite"/>
    </source>
</evidence>
<accession>A0A9P1N233</accession>
<gene>
    <name evidence="7" type="ORF">CAMP_LOCUS11252</name>
</gene>
<dbReference type="PANTHER" id="PTHR22619">
    <property type="entry name" value="ZINC FINGER SWIM DOMAIN CONTAINING PROTEIN 4, 5, 6"/>
    <property type="match status" value="1"/>
</dbReference>